<keyword evidence="7" id="KW-0819">tRNA processing</keyword>
<dbReference type="OrthoDB" id="412787at2759"/>
<organism evidence="15 16">
    <name type="scientific">Triparma strigata</name>
    <dbReference type="NCBI Taxonomy" id="1606541"/>
    <lineage>
        <taxon>Eukaryota</taxon>
        <taxon>Sar</taxon>
        <taxon>Stramenopiles</taxon>
        <taxon>Ochrophyta</taxon>
        <taxon>Bolidophyceae</taxon>
        <taxon>Parmales</taxon>
        <taxon>Triparmaceae</taxon>
        <taxon>Triparma</taxon>
    </lineage>
</organism>
<dbReference type="GO" id="GO:0005737">
    <property type="term" value="C:cytoplasm"/>
    <property type="evidence" value="ECO:0007669"/>
    <property type="project" value="UniProtKB-SubCell"/>
</dbReference>
<dbReference type="GO" id="GO:0005524">
    <property type="term" value="F:ATP binding"/>
    <property type="evidence" value="ECO:0007669"/>
    <property type="project" value="UniProtKB-KW"/>
</dbReference>
<dbReference type="InterPro" id="IPR038385">
    <property type="entry name" value="Sua5/YwlC_C"/>
</dbReference>
<feature type="compositionally biased region" description="Polar residues" evidence="13">
    <location>
        <begin position="8"/>
        <end position="45"/>
    </location>
</feature>
<evidence type="ECO:0000256" key="12">
    <source>
        <dbReference type="ARBA" id="ARBA00048366"/>
    </source>
</evidence>
<dbReference type="InterPro" id="IPR006070">
    <property type="entry name" value="Sua5-like_dom"/>
</dbReference>
<evidence type="ECO:0000256" key="2">
    <source>
        <dbReference type="ARBA" id="ARBA00007663"/>
    </source>
</evidence>
<evidence type="ECO:0000313" key="16">
    <source>
        <dbReference type="Proteomes" id="UP001165085"/>
    </source>
</evidence>
<keyword evidence="6" id="KW-0808">Transferase</keyword>
<evidence type="ECO:0000256" key="6">
    <source>
        <dbReference type="ARBA" id="ARBA00022679"/>
    </source>
</evidence>
<dbReference type="InterPro" id="IPR005145">
    <property type="entry name" value="Sua5_C"/>
</dbReference>
<dbReference type="Pfam" id="PF03481">
    <property type="entry name" value="Sua5_C"/>
    <property type="match status" value="1"/>
</dbReference>
<keyword evidence="10" id="KW-0067">ATP-binding</keyword>
<dbReference type="InterPro" id="IPR017945">
    <property type="entry name" value="DHBP_synth_RibB-like_a/b_dom"/>
</dbReference>
<dbReference type="PROSITE" id="PS51163">
    <property type="entry name" value="YRDC"/>
    <property type="match status" value="1"/>
</dbReference>
<gene>
    <name evidence="15" type="ORF">TrST_g11859</name>
</gene>
<keyword evidence="8" id="KW-0548">Nucleotidyltransferase</keyword>
<evidence type="ECO:0000256" key="7">
    <source>
        <dbReference type="ARBA" id="ARBA00022694"/>
    </source>
</evidence>
<name>A0A9W7AZB4_9STRA</name>
<dbReference type="AlphaFoldDB" id="A0A9W7AZB4"/>
<dbReference type="GO" id="GO:0000049">
    <property type="term" value="F:tRNA binding"/>
    <property type="evidence" value="ECO:0007669"/>
    <property type="project" value="TreeGrafter"/>
</dbReference>
<dbReference type="EMBL" id="BRXY01000253">
    <property type="protein sequence ID" value="GMH81027.1"/>
    <property type="molecule type" value="Genomic_DNA"/>
</dbReference>
<comment type="subcellular location">
    <subcellularLocation>
        <location evidence="1">Cytoplasm</location>
    </subcellularLocation>
</comment>
<keyword evidence="16" id="KW-1185">Reference proteome</keyword>
<comment type="caution">
    <text evidence="15">The sequence shown here is derived from an EMBL/GenBank/DDBJ whole genome shotgun (WGS) entry which is preliminary data.</text>
</comment>
<dbReference type="Pfam" id="PF01300">
    <property type="entry name" value="Sua5_yciO_yrdC"/>
    <property type="match status" value="1"/>
</dbReference>
<dbReference type="GO" id="GO:0003725">
    <property type="term" value="F:double-stranded RNA binding"/>
    <property type="evidence" value="ECO:0007669"/>
    <property type="project" value="InterPro"/>
</dbReference>
<feature type="region of interest" description="Disordered" evidence="13">
    <location>
        <begin position="352"/>
        <end position="384"/>
    </location>
</feature>
<accession>A0A9W7AZB4</accession>
<dbReference type="GO" id="GO:0006450">
    <property type="term" value="P:regulation of translational fidelity"/>
    <property type="evidence" value="ECO:0007669"/>
    <property type="project" value="TreeGrafter"/>
</dbReference>
<evidence type="ECO:0000256" key="5">
    <source>
        <dbReference type="ARBA" id="ARBA00022490"/>
    </source>
</evidence>
<evidence type="ECO:0000256" key="9">
    <source>
        <dbReference type="ARBA" id="ARBA00022741"/>
    </source>
</evidence>
<evidence type="ECO:0000256" key="8">
    <source>
        <dbReference type="ARBA" id="ARBA00022695"/>
    </source>
</evidence>
<comment type="catalytic activity">
    <reaction evidence="12">
        <text>L-threonine + hydrogencarbonate + ATP = L-threonylcarbamoyladenylate + diphosphate + H2O</text>
        <dbReference type="Rhea" id="RHEA:36407"/>
        <dbReference type="ChEBI" id="CHEBI:15377"/>
        <dbReference type="ChEBI" id="CHEBI:17544"/>
        <dbReference type="ChEBI" id="CHEBI:30616"/>
        <dbReference type="ChEBI" id="CHEBI:33019"/>
        <dbReference type="ChEBI" id="CHEBI:57926"/>
        <dbReference type="ChEBI" id="CHEBI:73682"/>
        <dbReference type="EC" id="2.7.7.87"/>
    </reaction>
</comment>
<feature type="compositionally biased region" description="Low complexity" evidence="13">
    <location>
        <begin position="68"/>
        <end position="79"/>
    </location>
</feature>
<feature type="compositionally biased region" description="Low complexity" evidence="13">
    <location>
        <begin position="371"/>
        <end position="383"/>
    </location>
</feature>
<dbReference type="SUPFAM" id="SSF55821">
    <property type="entry name" value="YrdC/RibB"/>
    <property type="match status" value="1"/>
</dbReference>
<reference evidence="16" key="1">
    <citation type="journal article" date="2023" name="Commun. Biol.">
        <title>Genome analysis of Parmales, the sister group of diatoms, reveals the evolutionary specialization of diatoms from phago-mixotrophs to photoautotrophs.</title>
        <authorList>
            <person name="Ban H."/>
            <person name="Sato S."/>
            <person name="Yoshikawa S."/>
            <person name="Yamada K."/>
            <person name="Nakamura Y."/>
            <person name="Ichinomiya M."/>
            <person name="Sato N."/>
            <person name="Blanc-Mathieu R."/>
            <person name="Endo H."/>
            <person name="Kuwata A."/>
            <person name="Ogata H."/>
        </authorList>
    </citation>
    <scope>NUCLEOTIDE SEQUENCE [LARGE SCALE GENOMIC DNA]</scope>
    <source>
        <strain evidence="16">NIES 3701</strain>
    </source>
</reference>
<feature type="compositionally biased region" description="Polar residues" evidence="13">
    <location>
        <begin position="53"/>
        <end position="62"/>
    </location>
</feature>
<dbReference type="Proteomes" id="UP001165085">
    <property type="component" value="Unassembled WGS sequence"/>
</dbReference>
<dbReference type="FunFam" id="3.90.870.10:FF:000009">
    <property type="entry name" value="Threonylcarbamoyl-AMP synthase, putative"/>
    <property type="match status" value="1"/>
</dbReference>
<protein>
    <recommendedName>
        <fullName evidence="4">Threonylcarbamoyl-AMP synthase</fullName>
        <ecNumber evidence="3">2.7.7.87</ecNumber>
    </recommendedName>
    <alternativeName>
        <fullName evidence="11">L-threonylcarbamoyladenylate synthase</fullName>
    </alternativeName>
</protein>
<evidence type="ECO:0000256" key="4">
    <source>
        <dbReference type="ARBA" id="ARBA00015492"/>
    </source>
</evidence>
<dbReference type="Gene3D" id="3.40.50.11030">
    <property type="entry name" value="Threonylcarbamoyl-AMP synthase, C-terminal domain"/>
    <property type="match status" value="1"/>
</dbReference>
<comment type="similarity">
    <text evidence="2">Belongs to the SUA5 family.</text>
</comment>
<evidence type="ECO:0000256" key="13">
    <source>
        <dbReference type="SAM" id="MobiDB-lite"/>
    </source>
</evidence>
<dbReference type="EC" id="2.7.7.87" evidence="3"/>
<evidence type="ECO:0000256" key="1">
    <source>
        <dbReference type="ARBA" id="ARBA00004496"/>
    </source>
</evidence>
<dbReference type="PANTHER" id="PTHR17490:SF16">
    <property type="entry name" value="THREONYLCARBAMOYL-AMP SYNTHASE"/>
    <property type="match status" value="1"/>
</dbReference>
<proteinExistence type="inferred from homology"/>
<keyword evidence="9" id="KW-0547">Nucleotide-binding</keyword>
<dbReference type="GO" id="GO:0061710">
    <property type="term" value="F:L-threonylcarbamoyladenylate synthase"/>
    <property type="evidence" value="ECO:0007669"/>
    <property type="project" value="UniProtKB-EC"/>
</dbReference>
<evidence type="ECO:0000313" key="15">
    <source>
        <dbReference type="EMBL" id="GMH81027.1"/>
    </source>
</evidence>
<feature type="region of interest" description="Disordered" evidence="13">
    <location>
        <begin position="1"/>
        <end position="79"/>
    </location>
</feature>
<dbReference type="Gene3D" id="3.90.870.10">
    <property type="entry name" value="DHBP synthase"/>
    <property type="match status" value="1"/>
</dbReference>
<evidence type="ECO:0000256" key="11">
    <source>
        <dbReference type="ARBA" id="ARBA00029774"/>
    </source>
</evidence>
<dbReference type="InterPro" id="IPR050156">
    <property type="entry name" value="TC-AMP_synthase_SUA5"/>
</dbReference>
<dbReference type="PANTHER" id="PTHR17490">
    <property type="entry name" value="SUA5"/>
    <property type="match status" value="1"/>
</dbReference>
<keyword evidence="5" id="KW-0963">Cytoplasm</keyword>
<sequence length="530" mass="56486">MHPHSLKTLKTNTNKPNQRRSLVTRTHSPKTSSPSLTVSSWNNAAPTPMQLGTPKTVSSPPALNTAHASTATTPGTMSSTTPVTAAAALNMRAKLLPPTLAGVSEAAARLREGKLLAFPTETVYGLGANALMESSVLEIFKVKGRPLTDPLIIHVPTAAAALECLSFPNPVDPSCPSEGRAMFDRLSEVFWPGALTIVALAKPHIPLKVSAGTGFVGLRCPSHPLALRVLEAAGVPVAAPSANRFGHVSPTRASHVLNDLGDSDIAIMNGEDKREIFAVPACEFGIESTVVKINESGRELIVLRRGAITKTQLEEAVAKKSGKMRGAKEEAVFEAIRNWTVTIVNTHDEMKRAETKELDSNSSRKRRKVDPAAAQDPPASAAAGHVAPGQLLTHYAPDGMECYLVRPSGLNLDADSLDDVNTNQRLDCVTALQTGAVVIDFAGELAKKGLDEDHPSGLVLDYKDLSPRGDPKEAAKNLFAYLRWSEQYQGRAGRVLLADIATICRTSDFVGGVADRMFRSASGKVILLTD</sequence>
<evidence type="ECO:0000256" key="10">
    <source>
        <dbReference type="ARBA" id="ARBA00022840"/>
    </source>
</evidence>
<dbReference type="GO" id="GO:0008033">
    <property type="term" value="P:tRNA processing"/>
    <property type="evidence" value="ECO:0007669"/>
    <property type="project" value="UniProtKB-KW"/>
</dbReference>
<evidence type="ECO:0000259" key="14">
    <source>
        <dbReference type="PROSITE" id="PS51163"/>
    </source>
</evidence>
<evidence type="ECO:0000256" key="3">
    <source>
        <dbReference type="ARBA" id="ARBA00012584"/>
    </source>
</evidence>
<feature type="domain" description="YrdC-like" evidence="14">
    <location>
        <begin position="100"/>
        <end position="308"/>
    </location>
</feature>